<name>A0ABX7N8B6_9BACT</name>
<dbReference type="EMBL" id="CP071091">
    <property type="protein sequence ID" value="QSQ14996.1"/>
    <property type="molecule type" value="Genomic_DNA"/>
</dbReference>
<feature type="domain" description="ChsH2 C-terminal OB-fold" evidence="1">
    <location>
        <begin position="66"/>
        <end position="130"/>
    </location>
</feature>
<dbReference type="SUPFAM" id="SSF50249">
    <property type="entry name" value="Nucleic acid-binding proteins"/>
    <property type="match status" value="1"/>
</dbReference>
<organism evidence="3 4">
    <name type="scientific">Myxococcus landrumensis</name>
    <dbReference type="NCBI Taxonomy" id="2813577"/>
    <lineage>
        <taxon>Bacteria</taxon>
        <taxon>Pseudomonadati</taxon>
        <taxon>Myxococcota</taxon>
        <taxon>Myxococcia</taxon>
        <taxon>Myxococcales</taxon>
        <taxon>Cystobacterineae</taxon>
        <taxon>Myxococcaceae</taxon>
        <taxon>Myxococcus</taxon>
    </lineage>
</organism>
<evidence type="ECO:0000313" key="4">
    <source>
        <dbReference type="Proteomes" id="UP000663090"/>
    </source>
</evidence>
<accession>A0ABX7N8B6</accession>
<dbReference type="InterPro" id="IPR022002">
    <property type="entry name" value="ChsH2_Znr"/>
</dbReference>
<dbReference type="InterPro" id="IPR002878">
    <property type="entry name" value="ChsH2_C"/>
</dbReference>
<dbReference type="RefSeq" id="WP_206716739.1">
    <property type="nucleotide sequence ID" value="NZ_CP071091.1"/>
</dbReference>
<evidence type="ECO:0000259" key="1">
    <source>
        <dbReference type="Pfam" id="PF01796"/>
    </source>
</evidence>
<gene>
    <name evidence="3" type="ORF">JY572_02615</name>
</gene>
<keyword evidence="4" id="KW-1185">Reference proteome</keyword>
<dbReference type="PANTHER" id="PTHR34075">
    <property type="entry name" value="BLR3430 PROTEIN"/>
    <property type="match status" value="1"/>
</dbReference>
<dbReference type="Proteomes" id="UP000663090">
    <property type="component" value="Chromosome"/>
</dbReference>
<dbReference type="Pfam" id="PF12172">
    <property type="entry name" value="zf-ChsH2"/>
    <property type="match status" value="1"/>
</dbReference>
<protein>
    <submittedName>
        <fullName evidence="3">Zn-ribbon domain-containing OB-fold protein</fullName>
    </submittedName>
</protein>
<dbReference type="Pfam" id="PF01796">
    <property type="entry name" value="OB_ChsH2_C"/>
    <property type="match status" value="1"/>
</dbReference>
<feature type="domain" description="ChsH2 rubredoxin-like zinc ribbon" evidence="2">
    <location>
        <begin position="31"/>
        <end position="60"/>
    </location>
</feature>
<sequence>MKEKPRVFPAPVRLEYRASAGRGLSRFLASLLEGRIVGQRCPQCAKVYVPSRGACPSCGVALGGDVAVSDGGTLVSFCVVNIPLADRSLPLPYVYGSVLLDGADIPFPHLLQGLPVAEVRMGLRVRAEWVPPEERRPSLESIRCFRPTGEPDAAFEDYEEHL</sequence>
<dbReference type="PANTHER" id="PTHR34075:SF5">
    <property type="entry name" value="BLR3430 PROTEIN"/>
    <property type="match status" value="1"/>
</dbReference>
<dbReference type="Gene3D" id="6.10.30.10">
    <property type="match status" value="1"/>
</dbReference>
<evidence type="ECO:0000313" key="3">
    <source>
        <dbReference type="EMBL" id="QSQ14996.1"/>
    </source>
</evidence>
<dbReference type="InterPro" id="IPR012340">
    <property type="entry name" value="NA-bd_OB-fold"/>
</dbReference>
<proteinExistence type="predicted"/>
<dbReference type="InterPro" id="IPR052513">
    <property type="entry name" value="Thioester_dehydratase-like"/>
</dbReference>
<reference evidence="3 4" key="1">
    <citation type="submission" date="2021-02" db="EMBL/GenBank/DDBJ databases">
        <title>De Novo genome assembly of isolated myxobacteria.</title>
        <authorList>
            <person name="Stevens D.C."/>
        </authorList>
    </citation>
    <scope>NUCLEOTIDE SEQUENCE [LARGE SCALE GENOMIC DNA]</scope>
    <source>
        <strain evidence="3 4">SCHIC003</strain>
    </source>
</reference>
<evidence type="ECO:0000259" key="2">
    <source>
        <dbReference type="Pfam" id="PF12172"/>
    </source>
</evidence>